<protein>
    <submittedName>
        <fullName evidence="1">Uncharacterized protein</fullName>
    </submittedName>
</protein>
<gene>
    <name evidence="1" type="ORF">J4G33_07905</name>
</gene>
<reference evidence="1" key="1">
    <citation type="submission" date="2021-03" db="EMBL/GenBank/DDBJ databases">
        <title>Actinotalea soli sp. nov., isolated from soil.</title>
        <authorList>
            <person name="Ping W."/>
            <person name="Zhang J."/>
        </authorList>
    </citation>
    <scope>NUCLEOTIDE SEQUENCE</scope>
    <source>
        <strain evidence="1">BY-33</strain>
    </source>
</reference>
<dbReference type="SUPFAM" id="SSF55729">
    <property type="entry name" value="Acyl-CoA N-acyltransferases (Nat)"/>
    <property type="match status" value="1"/>
</dbReference>
<dbReference type="RefSeq" id="WP_208055395.1">
    <property type="nucleotide sequence ID" value="NZ_JAGEMK010000003.1"/>
</dbReference>
<organism evidence="1 2">
    <name type="scientific">Actinotalea soli</name>
    <dbReference type="NCBI Taxonomy" id="2819234"/>
    <lineage>
        <taxon>Bacteria</taxon>
        <taxon>Bacillati</taxon>
        <taxon>Actinomycetota</taxon>
        <taxon>Actinomycetes</taxon>
        <taxon>Micrococcales</taxon>
        <taxon>Cellulomonadaceae</taxon>
        <taxon>Actinotalea</taxon>
    </lineage>
</organism>
<dbReference type="EMBL" id="JAGEMK010000003">
    <property type="protein sequence ID" value="MBO1751723.1"/>
    <property type="molecule type" value="Genomic_DNA"/>
</dbReference>
<dbReference type="InterPro" id="IPR016181">
    <property type="entry name" value="Acyl_CoA_acyltransferase"/>
</dbReference>
<keyword evidence="2" id="KW-1185">Reference proteome</keyword>
<proteinExistence type="predicted"/>
<dbReference type="Proteomes" id="UP000664209">
    <property type="component" value="Unassembled WGS sequence"/>
</dbReference>
<accession>A0A939LPT5</accession>
<evidence type="ECO:0000313" key="1">
    <source>
        <dbReference type="EMBL" id="MBO1751723.1"/>
    </source>
</evidence>
<sequence length="57" mass="6581">MDVALNVAARTKEKHGADFGVFTRIDPRNEASRGLFRSRGFEYLGVYEGYENWVRDI</sequence>
<evidence type="ECO:0000313" key="2">
    <source>
        <dbReference type="Proteomes" id="UP000664209"/>
    </source>
</evidence>
<dbReference type="AlphaFoldDB" id="A0A939LPT5"/>
<comment type="caution">
    <text evidence="1">The sequence shown here is derived from an EMBL/GenBank/DDBJ whole genome shotgun (WGS) entry which is preliminary data.</text>
</comment>
<name>A0A939LPT5_9CELL</name>